<sequence>YTNLFEKCWSAEPDQRLSLDQVLVELNKLSTETTVEFIINSIYSDDENIHAKPNTSTDSEIFPEEIKTFDYKEFSEHRKIGKGRFGIVYEAKWKGEGLM</sequence>
<reference evidence="1" key="1">
    <citation type="submission" date="2021-06" db="EMBL/GenBank/DDBJ databases">
        <authorList>
            <person name="Kallberg Y."/>
            <person name="Tangrot J."/>
            <person name="Rosling A."/>
        </authorList>
    </citation>
    <scope>NUCLEOTIDE SEQUENCE</scope>
    <source>
        <strain evidence="1">MA461A</strain>
    </source>
</reference>
<dbReference type="EMBL" id="CAJVQC010116930">
    <property type="protein sequence ID" value="CAG8837206.1"/>
    <property type="molecule type" value="Genomic_DNA"/>
</dbReference>
<proteinExistence type="predicted"/>
<evidence type="ECO:0000313" key="2">
    <source>
        <dbReference type="Proteomes" id="UP000789920"/>
    </source>
</evidence>
<protein>
    <submittedName>
        <fullName evidence="1">30193_t:CDS:1</fullName>
    </submittedName>
</protein>
<keyword evidence="2" id="KW-1185">Reference proteome</keyword>
<gene>
    <name evidence="1" type="ORF">RPERSI_LOCUS30217</name>
</gene>
<name>A0ACA9SGB8_9GLOM</name>
<evidence type="ECO:0000313" key="1">
    <source>
        <dbReference type="EMBL" id="CAG8837206.1"/>
    </source>
</evidence>
<feature type="non-terminal residue" evidence="1">
    <location>
        <position position="99"/>
    </location>
</feature>
<accession>A0ACA9SGB8</accession>
<comment type="caution">
    <text evidence="1">The sequence shown here is derived from an EMBL/GenBank/DDBJ whole genome shotgun (WGS) entry which is preliminary data.</text>
</comment>
<organism evidence="1 2">
    <name type="scientific">Racocetra persica</name>
    <dbReference type="NCBI Taxonomy" id="160502"/>
    <lineage>
        <taxon>Eukaryota</taxon>
        <taxon>Fungi</taxon>
        <taxon>Fungi incertae sedis</taxon>
        <taxon>Mucoromycota</taxon>
        <taxon>Glomeromycotina</taxon>
        <taxon>Glomeromycetes</taxon>
        <taxon>Diversisporales</taxon>
        <taxon>Gigasporaceae</taxon>
        <taxon>Racocetra</taxon>
    </lineage>
</organism>
<dbReference type="Proteomes" id="UP000789920">
    <property type="component" value="Unassembled WGS sequence"/>
</dbReference>
<feature type="non-terminal residue" evidence="1">
    <location>
        <position position="1"/>
    </location>
</feature>